<keyword evidence="2" id="KW-1185">Reference proteome</keyword>
<evidence type="ECO:0000313" key="2">
    <source>
        <dbReference type="Proteomes" id="UP000824782"/>
    </source>
</evidence>
<comment type="caution">
    <text evidence="1">The sequence shown here is derived from an EMBL/GenBank/DDBJ whole genome shotgun (WGS) entry which is preliminary data.</text>
</comment>
<reference evidence="1" key="1">
    <citation type="thesis" date="2020" institute="ProQuest LLC" country="789 East Eisenhower Parkway, Ann Arbor, MI, USA">
        <title>Comparative Genomics and Chromosome Evolution.</title>
        <authorList>
            <person name="Mudd A.B."/>
        </authorList>
    </citation>
    <scope>NUCLEOTIDE SEQUENCE</scope>
    <source>
        <strain evidence="1">237g6f4</strain>
        <tissue evidence="1">Blood</tissue>
    </source>
</reference>
<name>A0AAV6ZS22_ENGPU</name>
<dbReference type="EMBL" id="WNYA01000011">
    <property type="protein sequence ID" value="KAG8552192.1"/>
    <property type="molecule type" value="Genomic_DNA"/>
</dbReference>
<evidence type="ECO:0000313" key="1">
    <source>
        <dbReference type="EMBL" id="KAG8552192.1"/>
    </source>
</evidence>
<proteinExistence type="predicted"/>
<dbReference type="Proteomes" id="UP000824782">
    <property type="component" value="Unassembled WGS sequence"/>
</dbReference>
<sequence length="68" mass="7600">MVCTVQGHGWGDSQDLKTLKKSPQSPLFFLHLPRTTKSMHRGKKSGSPAIQFTPRAAALASMLHFWHI</sequence>
<accession>A0AAV6ZS22</accession>
<dbReference type="AlphaFoldDB" id="A0AAV6ZS22"/>
<organism evidence="1 2">
    <name type="scientific">Engystomops pustulosus</name>
    <name type="common">Tungara frog</name>
    <name type="synonym">Physalaemus pustulosus</name>
    <dbReference type="NCBI Taxonomy" id="76066"/>
    <lineage>
        <taxon>Eukaryota</taxon>
        <taxon>Metazoa</taxon>
        <taxon>Chordata</taxon>
        <taxon>Craniata</taxon>
        <taxon>Vertebrata</taxon>
        <taxon>Euteleostomi</taxon>
        <taxon>Amphibia</taxon>
        <taxon>Batrachia</taxon>
        <taxon>Anura</taxon>
        <taxon>Neobatrachia</taxon>
        <taxon>Hyloidea</taxon>
        <taxon>Leptodactylidae</taxon>
        <taxon>Leiuperinae</taxon>
        <taxon>Engystomops</taxon>
    </lineage>
</organism>
<protein>
    <submittedName>
        <fullName evidence="1">Uncharacterized protein</fullName>
    </submittedName>
</protein>
<gene>
    <name evidence="1" type="ORF">GDO81_004434</name>
</gene>